<feature type="compositionally biased region" description="Polar residues" evidence="2">
    <location>
        <begin position="1499"/>
        <end position="1508"/>
    </location>
</feature>
<feature type="compositionally biased region" description="Polar residues" evidence="2">
    <location>
        <begin position="2016"/>
        <end position="2026"/>
    </location>
</feature>
<accession>A0A7S0X6J1</accession>
<feature type="region of interest" description="Disordered" evidence="2">
    <location>
        <begin position="2086"/>
        <end position="2134"/>
    </location>
</feature>
<dbReference type="PANTHER" id="PTHR45615:SF66">
    <property type="entry name" value="CARD DOMAIN-CONTAINING PROTEIN"/>
    <property type="match status" value="1"/>
</dbReference>
<feature type="coiled-coil region" evidence="1">
    <location>
        <begin position="1423"/>
        <end position="1457"/>
    </location>
</feature>
<evidence type="ECO:0000256" key="2">
    <source>
        <dbReference type="SAM" id="MobiDB-lite"/>
    </source>
</evidence>
<feature type="region of interest" description="Disordered" evidence="2">
    <location>
        <begin position="1964"/>
        <end position="2042"/>
    </location>
</feature>
<feature type="compositionally biased region" description="Basic residues" evidence="2">
    <location>
        <begin position="221"/>
        <end position="230"/>
    </location>
</feature>
<organism evidence="3">
    <name type="scientific">Mantoniella antarctica</name>
    <dbReference type="NCBI Taxonomy" id="81844"/>
    <lineage>
        <taxon>Eukaryota</taxon>
        <taxon>Viridiplantae</taxon>
        <taxon>Chlorophyta</taxon>
        <taxon>Mamiellophyceae</taxon>
        <taxon>Mamiellales</taxon>
        <taxon>Mamiellaceae</taxon>
        <taxon>Mantoniella</taxon>
    </lineage>
</organism>
<dbReference type="PANTHER" id="PTHR45615">
    <property type="entry name" value="MYOSIN HEAVY CHAIN, NON-MUSCLE"/>
    <property type="match status" value="1"/>
</dbReference>
<feature type="region of interest" description="Disordered" evidence="2">
    <location>
        <begin position="196"/>
        <end position="237"/>
    </location>
</feature>
<evidence type="ECO:0000313" key="3">
    <source>
        <dbReference type="EMBL" id="CAD8704742.1"/>
    </source>
</evidence>
<keyword evidence="1" id="KW-0175">Coiled coil</keyword>
<feature type="coiled-coil region" evidence="1">
    <location>
        <begin position="659"/>
        <end position="768"/>
    </location>
</feature>
<name>A0A7S0X6J1_9CHLO</name>
<evidence type="ECO:0000256" key="1">
    <source>
        <dbReference type="SAM" id="Coils"/>
    </source>
</evidence>
<feature type="coiled-coil region" evidence="1">
    <location>
        <begin position="1813"/>
        <end position="1840"/>
    </location>
</feature>
<feature type="compositionally biased region" description="Low complexity" evidence="2">
    <location>
        <begin position="1999"/>
        <end position="2014"/>
    </location>
</feature>
<proteinExistence type="predicted"/>
<feature type="region of interest" description="Disordered" evidence="2">
    <location>
        <begin position="1"/>
        <end position="118"/>
    </location>
</feature>
<sequence>MPPPDAPERGGSSTSRGANPPPPLDESQKADAKKRGITPTSTQQHFSEPKPKQHAQTPTPPERKGLGVAQAEGTPGAFGKTTNKPPAPEVSKRSPPPSASRKPPDTQGRGVAIVEDQPVSRGNFLSHLPLLGVETRGVERGPPAIRVFKKQTVVDKRAKPPEEEPIPDHLLTRRPNNPFGFGFSIDLKTLLAKLPQPKSTRKSRAVFLGPDKVRNQSKSPNKGKKARAKSRAVALGSDDAAPAVPAPIRKVKTRDLGVQAPETALRTRDSGIQAPDAGMVVARNTREAAVQAGASASESDSETMLARQKLVTAGEDVIVWRMRAETAEGRLAEALAKLAAEERRRKEAKAEAEDERGEKERARRDLGASQSALEASEATCVRLDEARCTLTATVEAHTAVICDLRDQLETMRADRDAHKTAAEEARAQNVILRMRLGAATERKDSTLTEAEELRATLAALEATQLERAAEEVRVRARMEEARDRAALERTDLQRLLDDANDGTAGREMAMQARTAELERQLAAARAEAQAAEAARGAAKVEDKETVRCLIIKETELREISVRETLRETHTVEVTRVIESHRVELERSGMAHMAALAAVQHSRDAVEAELEVEQGRRRTDAETAAEAAAAAERCAAELAVEIARLSALLGVERETCDAERAQYERTAESAAAALAALRQELAVLAATLESERGAHREERNRAEEQYLALQRTSRGECAALEQALQEERATREAENAAASEEVKRFAVLADELRAETRRLEELVASEKAEREATAGAAKSRSVSHTATLATIIEEKTRVETLLVETRETHGLEQMQWSAQLAEVARARGVEVAALEQKVAAERGARGEDSAEGERLAAEAARAFHVEKTELERLLTDERAARRDQAERAAAAAVQATNASEAERLALETRMEEAAELERQTSRGVNAKDVRDLSEARGALKAAGVTRAELEAALRSEKTSRSVEKSTTVETYTETLTVLRADMSGLETALAAEREGRKLDKEEWEAAAVAARIQHAEMEATRISAGEAFAREREGRRADAATASEAAAAALRGSNAERTALEAAMVAEQDARRAEQVQRQWETTTSLAAATKIRSQLETDLASEREGRKVDGQKTHAAQEALLTAHRVDTRRAQSELAALEERLKGDAARSGDDARAVLSAANMEQVRLEAMLAAEKEGRGVERGQAAGATKEAEEAWALERLRLEARVTSVRADIAAATDRMKSAKEKKALVENRLKAEVEGREEDAAKAAAAADQAEENAAHNLEDVRDDLERVNRSVITLTGSEASLKWQLEAATKRAEELMDVRSKLEASKREEDFLKNKITSLERQLTSAEGDAGAKLSELQVALAAARTQESAMRADAEQVRRDLDDAKKNLAASLATAAEAEANAGRLRAEQLTKTSVETMRLETEVSTVRRSLAGERDDATARLAEMTSRVANLEDEIERLRRQLEQAEAARAPPAPAEDSDSDGEIISAAAFLGGDQGVRQAQRSLADELSSRSTAASNEGGSVAGVRAVRPTAAGYVQSSKTAQSSEEFVSTVTTKTFTTTTAVDESGREVEVVEEQIDDTPLASVPKPKRRGFGATLGGAIDRAGADMDSESDEDVGAPAADRASGYKLAVSEARATALQVQLEETRGLLAAARAGAPTRDPGSDGAVASVEGWMSQEANATSSSSSEQVTTSSSTTTITTAGAVTDQDLERGAGRSAKKGTEGAAEVGCQAEGNEAEDHRVQMHVVRGQMQVLMARLLSLGHDPSVSADAVAKMRAKKADDDGAAVQLALSLSEDWEEDGGVGGEGDATPRGTLGFKDYKASAEKLRARSKELVAKVQAASTRIAALEGELSSAMGEKVSASEWAQKCHRRAAGAEEGVRSAKDELRRIKKLTIAIRMGSSPVESENTDAVTAAMEAEEMRERWGEEKERHDECKLNLEDAERHREQLRAEIEAIERKSAMKVKWDGLLTTLAGTPGKEQGGEGGLPDDIGKEGGITSSRVGETRDAETTSVSTVVNGSSAVVTGESASTSTSSLMRDTRNESSSASSISTFAAGHTNTTTLSSTSQASEAMMMTSSTVATTSSSTVMEASETRVLSSTMESYTENTSEATSATSDDDAAGGGGGFWSRVGAGGQSSDDDLTPR</sequence>
<feature type="coiled-coil region" evidence="1">
    <location>
        <begin position="1921"/>
        <end position="1948"/>
    </location>
</feature>
<feature type="compositionally biased region" description="Low complexity" evidence="2">
    <location>
        <begin position="2091"/>
        <end position="2104"/>
    </location>
</feature>
<reference evidence="3" key="1">
    <citation type="submission" date="2021-01" db="EMBL/GenBank/DDBJ databases">
        <authorList>
            <person name="Corre E."/>
            <person name="Pelletier E."/>
            <person name="Niang G."/>
            <person name="Scheremetjew M."/>
            <person name="Finn R."/>
            <person name="Kale V."/>
            <person name="Holt S."/>
            <person name="Cochrane G."/>
            <person name="Meng A."/>
            <person name="Brown T."/>
            <person name="Cohen L."/>
        </authorList>
    </citation>
    <scope>NUCLEOTIDE SEQUENCE</scope>
    <source>
        <strain evidence="3">SL-175</strain>
    </source>
</reference>
<feature type="coiled-coil region" evidence="1">
    <location>
        <begin position="408"/>
        <end position="543"/>
    </location>
</feature>
<feature type="coiled-coil region" evidence="1">
    <location>
        <begin position="1207"/>
        <end position="1389"/>
    </location>
</feature>
<feature type="compositionally biased region" description="Low complexity" evidence="2">
    <location>
        <begin position="1671"/>
        <end position="1690"/>
    </location>
</feature>
<gene>
    <name evidence="3" type="ORF">MANT1106_LOCUS7424</name>
</gene>
<feature type="region of interest" description="Disordered" evidence="2">
    <location>
        <begin position="1490"/>
        <end position="1511"/>
    </location>
</feature>
<protein>
    <submittedName>
        <fullName evidence="3">Uncharacterized protein</fullName>
    </submittedName>
</protein>
<feature type="compositionally biased region" description="Gly residues" evidence="2">
    <location>
        <begin position="2110"/>
        <end position="2124"/>
    </location>
</feature>
<feature type="compositionally biased region" description="Basic and acidic residues" evidence="2">
    <location>
        <begin position="346"/>
        <end position="366"/>
    </location>
</feature>
<feature type="region of interest" description="Disordered" evidence="2">
    <location>
        <begin position="1667"/>
        <end position="1724"/>
    </location>
</feature>
<feature type="region of interest" description="Disordered" evidence="2">
    <location>
        <begin position="346"/>
        <end position="370"/>
    </location>
</feature>
<dbReference type="EMBL" id="HBFC01012743">
    <property type="protein sequence ID" value="CAD8704742.1"/>
    <property type="molecule type" value="Transcribed_RNA"/>
</dbReference>